<keyword evidence="2" id="KW-1185">Reference proteome</keyword>
<evidence type="ECO:0000313" key="1">
    <source>
        <dbReference type="EMBL" id="KAJ8338654.1"/>
    </source>
</evidence>
<dbReference type="Proteomes" id="UP001152622">
    <property type="component" value="Chromosome 17"/>
</dbReference>
<evidence type="ECO:0000313" key="2">
    <source>
        <dbReference type="Proteomes" id="UP001152622"/>
    </source>
</evidence>
<comment type="caution">
    <text evidence="1">The sequence shown here is derived from an EMBL/GenBank/DDBJ whole genome shotgun (WGS) entry which is preliminary data.</text>
</comment>
<name>A0A9Q1IGG5_SYNKA</name>
<proteinExistence type="predicted"/>
<dbReference type="EMBL" id="JAINUF010000017">
    <property type="protein sequence ID" value="KAJ8338654.1"/>
    <property type="molecule type" value="Genomic_DNA"/>
</dbReference>
<sequence length="106" mass="12018">MSCSNLSFVQSACWDNSILQNQGEKGRMTKHHNFLDNKVCVYYKCVMYRGLLSALSSVSTAAVVSYSCLFSCKSCHILQSCLCKLGHPLQTQCSYRKMLEVVKWTF</sequence>
<gene>
    <name evidence="1" type="ORF">SKAU_G00354400</name>
</gene>
<organism evidence="1 2">
    <name type="scientific">Synaphobranchus kaupii</name>
    <name type="common">Kaup's arrowtooth eel</name>
    <dbReference type="NCBI Taxonomy" id="118154"/>
    <lineage>
        <taxon>Eukaryota</taxon>
        <taxon>Metazoa</taxon>
        <taxon>Chordata</taxon>
        <taxon>Craniata</taxon>
        <taxon>Vertebrata</taxon>
        <taxon>Euteleostomi</taxon>
        <taxon>Actinopterygii</taxon>
        <taxon>Neopterygii</taxon>
        <taxon>Teleostei</taxon>
        <taxon>Anguilliformes</taxon>
        <taxon>Synaphobranchidae</taxon>
        <taxon>Synaphobranchus</taxon>
    </lineage>
</organism>
<accession>A0A9Q1IGG5</accession>
<protein>
    <submittedName>
        <fullName evidence="1">Uncharacterized protein</fullName>
    </submittedName>
</protein>
<reference evidence="1" key="1">
    <citation type="journal article" date="2023" name="Science">
        <title>Genome structures resolve the early diversification of teleost fishes.</title>
        <authorList>
            <person name="Parey E."/>
            <person name="Louis A."/>
            <person name="Montfort J."/>
            <person name="Bouchez O."/>
            <person name="Roques C."/>
            <person name="Iampietro C."/>
            <person name="Lluch J."/>
            <person name="Castinel A."/>
            <person name="Donnadieu C."/>
            <person name="Desvignes T."/>
            <person name="Floi Bucao C."/>
            <person name="Jouanno E."/>
            <person name="Wen M."/>
            <person name="Mejri S."/>
            <person name="Dirks R."/>
            <person name="Jansen H."/>
            <person name="Henkel C."/>
            <person name="Chen W.J."/>
            <person name="Zahm M."/>
            <person name="Cabau C."/>
            <person name="Klopp C."/>
            <person name="Thompson A.W."/>
            <person name="Robinson-Rechavi M."/>
            <person name="Braasch I."/>
            <person name="Lecointre G."/>
            <person name="Bobe J."/>
            <person name="Postlethwait J.H."/>
            <person name="Berthelot C."/>
            <person name="Roest Crollius H."/>
            <person name="Guiguen Y."/>
        </authorList>
    </citation>
    <scope>NUCLEOTIDE SEQUENCE</scope>
    <source>
        <strain evidence="1">WJC10195</strain>
    </source>
</reference>
<dbReference type="AlphaFoldDB" id="A0A9Q1IGG5"/>